<keyword evidence="5" id="KW-0627">Porphyrin biosynthesis</keyword>
<keyword evidence="10" id="KW-1185">Reference proteome</keyword>
<dbReference type="FunFam" id="3.40.190.10:FF:000005">
    <property type="entry name" value="Porphobilinogen deaminase"/>
    <property type="match status" value="1"/>
</dbReference>
<gene>
    <name evidence="9" type="primary">HMBS-L</name>
    <name evidence="9" type="ORF">Hamer_G017238</name>
</gene>
<dbReference type="Gene3D" id="3.30.160.40">
    <property type="entry name" value="Porphobilinogen deaminase, C-terminal domain"/>
    <property type="match status" value="1"/>
</dbReference>
<feature type="region of interest" description="Disordered" evidence="6">
    <location>
        <begin position="329"/>
        <end position="349"/>
    </location>
</feature>
<proteinExistence type="inferred from homology"/>
<dbReference type="FunFam" id="3.40.190.10:FF:000260">
    <property type="entry name" value="Porphobilinogen deaminase"/>
    <property type="match status" value="1"/>
</dbReference>
<accession>A0A8J5JVR4</accession>
<dbReference type="Proteomes" id="UP000747542">
    <property type="component" value="Unassembled WGS sequence"/>
</dbReference>
<feature type="compositionally biased region" description="Polar residues" evidence="6">
    <location>
        <begin position="329"/>
        <end position="346"/>
    </location>
</feature>
<dbReference type="EMBL" id="JAHLQT010024908">
    <property type="protein sequence ID" value="KAG7164847.1"/>
    <property type="molecule type" value="Genomic_DNA"/>
</dbReference>
<evidence type="ECO:0000256" key="3">
    <source>
        <dbReference type="ARBA" id="ARBA00012655"/>
    </source>
</evidence>
<dbReference type="SUPFAM" id="SSF53850">
    <property type="entry name" value="Periplasmic binding protein-like II"/>
    <property type="match status" value="1"/>
</dbReference>
<dbReference type="InterPro" id="IPR036803">
    <property type="entry name" value="Porphobilinogen_deaminase_C_sf"/>
</dbReference>
<sequence>LPVGPLHRVTGSRVQTTRGQYGDCTLTSALQRKLQLDNLVVSSVIGLYNMEGNGHAKDKNLLRIGSRDSELAMKQTYMVRDALQKANPHLKFDIVSMKTKGDKILNMALSKIGSKSLFTKELEVALEEGVVDIVVHSLKDLPTILPEGMVIGAVSEREDPRDAVIMHPKYAECTLASLPKGSVIGTSSLRRSAQLKRRYPNLRFESVRGNLNTRLRKLDSADDYAALILAAAGVVRMGWKDRISQYLGDDLCMYAVGQGALAVECREGDSDTLDLLAHIADPNTTIAAVAERGFMRTLEGGCSAPVTEDSVSLKGGVWSLDGSEELLDTMSTSSQNPDASPESTQPPEKVAKTSINFCGIVILSEHKDFMTQAHQLGVSLAQRLLDKGADRILKAAKAQNVINVPPVTSSTSAISLEEKEAEAVNGS</sequence>
<dbReference type="Pfam" id="PF01379">
    <property type="entry name" value="Porphobil_deam"/>
    <property type="match status" value="1"/>
</dbReference>
<reference evidence="9" key="1">
    <citation type="journal article" date="2021" name="Sci. Adv.">
        <title>The American lobster genome reveals insights on longevity, neural, and immune adaptations.</title>
        <authorList>
            <person name="Polinski J.M."/>
            <person name="Zimin A.V."/>
            <person name="Clark K.F."/>
            <person name="Kohn A.B."/>
            <person name="Sadowski N."/>
            <person name="Timp W."/>
            <person name="Ptitsyn A."/>
            <person name="Khanna P."/>
            <person name="Romanova D.Y."/>
            <person name="Williams P."/>
            <person name="Greenwood S.J."/>
            <person name="Moroz L.L."/>
            <person name="Walt D.R."/>
            <person name="Bodnar A.G."/>
        </authorList>
    </citation>
    <scope>NUCLEOTIDE SEQUENCE</scope>
    <source>
        <strain evidence="9">GMGI-L3</strain>
    </source>
</reference>
<dbReference type="PANTHER" id="PTHR11557">
    <property type="entry name" value="PORPHOBILINOGEN DEAMINASE"/>
    <property type="match status" value="1"/>
</dbReference>
<dbReference type="PANTHER" id="PTHR11557:SF0">
    <property type="entry name" value="PORPHOBILINOGEN DEAMINASE"/>
    <property type="match status" value="1"/>
</dbReference>
<evidence type="ECO:0000256" key="6">
    <source>
        <dbReference type="SAM" id="MobiDB-lite"/>
    </source>
</evidence>
<feature type="domain" description="Porphobilinogen deaminase C-terminal" evidence="8">
    <location>
        <begin position="287"/>
        <end position="334"/>
    </location>
</feature>
<protein>
    <recommendedName>
        <fullName evidence="3">hydroxymethylbilane synthase</fullName>
        <ecNumber evidence="3">2.5.1.61</ecNumber>
    </recommendedName>
</protein>
<comment type="similarity">
    <text evidence="2">Belongs to the HMBS family.</text>
</comment>
<keyword evidence="4" id="KW-0808">Transferase</keyword>
<dbReference type="GO" id="GO:0006783">
    <property type="term" value="P:heme biosynthetic process"/>
    <property type="evidence" value="ECO:0007669"/>
    <property type="project" value="TreeGrafter"/>
</dbReference>
<feature type="non-terminal residue" evidence="9">
    <location>
        <position position="1"/>
    </location>
</feature>
<dbReference type="GO" id="GO:0005737">
    <property type="term" value="C:cytoplasm"/>
    <property type="evidence" value="ECO:0007669"/>
    <property type="project" value="TreeGrafter"/>
</dbReference>
<dbReference type="PRINTS" id="PR00151">
    <property type="entry name" value="PORPHBDMNASE"/>
</dbReference>
<evidence type="ECO:0000313" key="10">
    <source>
        <dbReference type="Proteomes" id="UP000747542"/>
    </source>
</evidence>
<evidence type="ECO:0000256" key="4">
    <source>
        <dbReference type="ARBA" id="ARBA00022679"/>
    </source>
</evidence>
<feature type="domain" description="Porphobilinogen deaminase N-terminal" evidence="7">
    <location>
        <begin position="62"/>
        <end position="272"/>
    </location>
</feature>
<dbReference type="Pfam" id="PF03900">
    <property type="entry name" value="Porphobil_deamC"/>
    <property type="match status" value="1"/>
</dbReference>
<evidence type="ECO:0000256" key="2">
    <source>
        <dbReference type="ARBA" id="ARBA00005638"/>
    </source>
</evidence>
<evidence type="ECO:0000313" key="9">
    <source>
        <dbReference type="EMBL" id="KAG7164847.1"/>
    </source>
</evidence>
<dbReference type="GO" id="GO:0004418">
    <property type="term" value="F:hydroxymethylbilane synthase activity"/>
    <property type="evidence" value="ECO:0007669"/>
    <property type="project" value="UniProtKB-EC"/>
</dbReference>
<name>A0A8J5JVR4_HOMAM</name>
<evidence type="ECO:0000259" key="7">
    <source>
        <dbReference type="Pfam" id="PF01379"/>
    </source>
</evidence>
<comment type="caution">
    <text evidence="9">The sequence shown here is derived from an EMBL/GenBank/DDBJ whole genome shotgun (WGS) entry which is preliminary data.</text>
</comment>
<evidence type="ECO:0000256" key="1">
    <source>
        <dbReference type="ARBA" id="ARBA00001916"/>
    </source>
</evidence>
<dbReference type="Gene3D" id="3.40.190.10">
    <property type="entry name" value="Periplasmic binding protein-like II"/>
    <property type="match status" value="2"/>
</dbReference>
<dbReference type="SUPFAM" id="SSF54782">
    <property type="entry name" value="Porphobilinogen deaminase (hydroxymethylbilane synthase), C-terminal domain"/>
    <property type="match status" value="1"/>
</dbReference>
<dbReference type="InterPro" id="IPR022418">
    <property type="entry name" value="Porphobilinogen_deaminase_C"/>
</dbReference>
<dbReference type="AlphaFoldDB" id="A0A8J5JVR4"/>
<organism evidence="9 10">
    <name type="scientific">Homarus americanus</name>
    <name type="common">American lobster</name>
    <dbReference type="NCBI Taxonomy" id="6706"/>
    <lineage>
        <taxon>Eukaryota</taxon>
        <taxon>Metazoa</taxon>
        <taxon>Ecdysozoa</taxon>
        <taxon>Arthropoda</taxon>
        <taxon>Crustacea</taxon>
        <taxon>Multicrustacea</taxon>
        <taxon>Malacostraca</taxon>
        <taxon>Eumalacostraca</taxon>
        <taxon>Eucarida</taxon>
        <taxon>Decapoda</taxon>
        <taxon>Pleocyemata</taxon>
        <taxon>Astacidea</taxon>
        <taxon>Nephropoidea</taxon>
        <taxon>Nephropidae</taxon>
        <taxon>Homarus</taxon>
    </lineage>
</organism>
<dbReference type="InterPro" id="IPR000860">
    <property type="entry name" value="HemC"/>
</dbReference>
<dbReference type="NCBIfam" id="TIGR00212">
    <property type="entry name" value="hemC"/>
    <property type="match status" value="1"/>
</dbReference>
<dbReference type="HAMAP" id="MF_00260">
    <property type="entry name" value="Porphobil_deam"/>
    <property type="match status" value="1"/>
</dbReference>
<evidence type="ECO:0000259" key="8">
    <source>
        <dbReference type="Pfam" id="PF03900"/>
    </source>
</evidence>
<evidence type="ECO:0000256" key="5">
    <source>
        <dbReference type="ARBA" id="ARBA00023244"/>
    </source>
</evidence>
<dbReference type="InterPro" id="IPR022417">
    <property type="entry name" value="Porphobilin_deaminase_N"/>
</dbReference>
<comment type="cofactor">
    <cofactor evidence="1">
        <name>dipyrromethane</name>
        <dbReference type="ChEBI" id="CHEBI:60342"/>
    </cofactor>
</comment>
<dbReference type="CDD" id="cd13645">
    <property type="entry name" value="PBP2_HuPBGD_like"/>
    <property type="match status" value="1"/>
</dbReference>
<dbReference type="EC" id="2.5.1.61" evidence="3"/>